<dbReference type="Pfam" id="PF00096">
    <property type="entry name" value="zf-C2H2"/>
    <property type="match status" value="1"/>
</dbReference>
<evidence type="ECO:0000256" key="4">
    <source>
        <dbReference type="SAM" id="MobiDB-lite"/>
    </source>
</evidence>
<evidence type="ECO:0000313" key="6">
    <source>
        <dbReference type="EMBL" id="EEC12642.1"/>
    </source>
</evidence>
<gene>
    <name evidence="6" type="ORF">IscW_ISCW009928</name>
</gene>
<evidence type="ECO:0000256" key="3">
    <source>
        <dbReference type="PROSITE-ProRule" id="PRU00042"/>
    </source>
</evidence>
<dbReference type="GO" id="GO:0005634">
    <property type="term" value="C:nucleus"/>
    <property type="evidence" value="ECO:0007669"/>
    <property type="project" value="UniProtKB-SubCell"/>
</dbReference>
<dbReference type="OrthoDB" id="5814089at2759"/>
<dbReference type="STRING" id="6945.B7Q1C0"/>
<dbReference type="InParanoid" id="B7Q1C0"/>
<keyword evidence="3" id="KW-0863">Zinc-finger</keyword>
<feature type="compositionally biased region" description="Low complexity" evidence="4">
    <location>
        <begin position="163"/>
        <end position="181"/>
    </location>
</feature>
<dbReference type="Proteomes" id="UP000001555">
    <property type="component" value="Unassembled WGS sequence"/>
</dbReference>
<dbReference type="EMBL" id="ABJB010548524">
    <property type="status" value="NOT_ANNOTATED_CDS"/>
    <property type="molecule type" value="Genomic_DNA"/>
</dbReference>
<feature type="domain" description="C2H2-type" evidence="5">
    <location>
        <begin position="284"/>
        <end position="307"/>
    </location>
</feature>
<dbReference type="InterPro" id="IPR013087">
    <property type="entry name" value="Znf_C2H2_type"/>
</dbReference>
<organism>
    <name type="scientific">Ixodes scapularis</name>
    <name type="common">Black-legged tick</name>
    <name type="synonym">Deer tick</name>
    <dbReference type="NCBI Taxonomy" id="6945"/>
    <lineage>
        <taxon>Eukaryota</taxon>
        <taxon>Metazoa</taxon>
        <taxon>Ecdysozoa</taxon>
        <taxon>Arthropoda</taxon>
        <taxon>Chelicerata</taxon>
        <taxon>Arachnida</taxon>
        <taxon>Acari</taxon>
        <taxon>Parasitiformes</taxon>
        <taxon>Ixodida</taxon>
        <taxon>Ixodoidea</taxon>
        <taxon>Ixodidae</taxon>
        <taxon>Ixodinae</taxon>
        <taxon>Ixodes</taxon>
    </lineage>
</organism>
<dbReference type="PROSITE" id="PS00028">
    <property type="entry name" value="ZINC_FINGER_C2H2_1"/>
    <property type="match status" value="2"/>
</dbReference>
<keyword evidence="3" id="KW-0479">Metal-binding</keyword>
<dbReference type="HOGENOM" id="CLU_906992_0_0_1"/>
<feature type="region of interest" description="Disordered" evidence="4">
    <location>
        <begin position="154"/>
        <end position="215"/>
    </location>
</feature>
<dbReference type="VEuPathDB" id="VectorBase:ISCW009928"/>
<dbReference type="EMBL" id="DS836924">
    <property type="protein sequence ID" value="EEC12642.1"/>
    <property type="molecule type" value="Genomic_DNA"/>
</dbReference>
<dbReference type="EMBL" id="ABJB010126830">
    <property type="status" value="NOT_ANNOTATED_CDS"/>
    <property type="molecule type" value="Genomic_DNA"/>
</dbReference>
<evidence type="ECO:0000256" key="2">
    <source>
        <dbReference type="ARBA" id="ARBA00023242"/>
    </source>
</evidence>
<dbReference type="EnsemblMetazoa" id="ISCW009928-RA">
    <property type="protein sequence ID" value="ISCW009928-PA"/>
    <property type="gene ID" value="ISCW009928"/>
</dbReference>
<feature type="region of interest" description="Disordered" evidence="4">
    <location>
        <begin position="109"/>
        <end position="139"/>
    </location>
</feature>
<dbReference type="PaxDb" id="6945-B7Q1C0"/>
<dbReference type="Gene3D" id="3.30.160.60">
    <property type="entry name" value="Classic Zinc Finger"/>
    <property type="match status" value="1"/>
</dbReference>
<sequence>MLENPLRTPPIDRSINCWALTAWRGGSEPREGEEERGRWLCQLPPARDSQEQNVEVVAHGGQIQLRATRTGEKTYRCPLCSDLFSHPHPVISHLMYRCPARHHAAASLLPPSPELSPDLSAEPGSNRKPALTPEPRRVKGFDIASLTDTSLDLKGNPARVSLDSSKSPALDYSSSSSLPDDLSFKRPTKKRKSDEDNAPASSAFKKVDKTDRSPGLSPIAGGFPFAFPYSLPSSSPICALSLPSQNWCAKCQTSFRMTSDLVYHMRSHHKRETDPAKKRREDKLRCHICHESFRERHHLTRHMTSHQ</sequence>
<reference evidence="7" key="2">
    <citation type="submission" date="2020-05" db="UniProtKB">
        <authorList>
            <consortium name="EnsemblMetazoa"/>
        </authorList>
    </citation>
    <scope>IDENTIFICATION</scope>
    <source>
        <strain evidence="7">wikel</strain>
    </source>
</reference>
<dbReference type="InterPro" id="IPR052296">
    <property type="entry name" value="TR-Histone_Methyltrans"/>
</dbReference>
<dbReference type="PANTHER" id="PTHR16516:SF4">
    <property type="entry name" value="C2H2-TYPE DOMAIN-CONTAINING PROTEIN"/>
    <property type="match status" value="1"/>
</dbReference>
<dbReference type="PANTHER" id="PTHR16516">
    <property type="entry name" value="AGAP007109-PA"/>
    <property type="match status" value="1"/>
</dbReference>
<dbReference type="SMART" id="SM00355">
    <property type="entry name" value="ZnF_C2H2"/>
    <property type="match status" value="3"/>
</dbReference>
<feature type="domain" description="C2H2-type" evidence="5">
    <location>
        <begin position="246"/>
        <end position="273"/>
    </location>
</feature>
<evidence type="ECO:0000256" key="1">
    <source>
        <dbReference type="ARBA" id="ARBA00004123"/>
    </source>
</evidence>
<dbReference type="EMBL" id="ABJB010861915">
    <property type="status" value="NOT_ANNOTATED_CDS"/>
    <property type="molecule type" value="Genomic_DNA"/>
</dbReference>
<evidence type="ECO:0000313" key="7">
    <source>
        <dbReference type="EnsemblMetazoa" id="ISCW009928-PA"/>
    </source>
</evidence>
<feature type="compositionally biased region" description="Low complexity" evidence="4">
    <location>
        <begin position="109"/>
        <end position="123"/>
    </location>
</feature>
<dbReference type="VEuPathDB" id="VectorBase:ISCP_020648"/>
<keyword evidence="8" id="KW-1185">Reference proteome</keyword>
<comment type="subcellular location">
    <subcellularLocation>
        <location evidence="1">Nucleus</location>
    </subcellularLocation>
</comment>
<dbReference type="AlphaFoldDB" id="B7Q1C0"/>
<proteinExistence type="predicted"/>
<dbReference type="EMBL" id="ABJB010662574">
    <property type="status" value="NOT_ANNOTATED_CDS"/>
    <property type="molecule type" value="Genomic_DNA"/>
</dbReference>
<keyword evidence="3" id="KW-0862">Zinc</keyword>
<reference evidence="6 8" key="1">
    <citation type="submission" date="2008-03" db="EMBL/GenBank/DDBJ databases">
        <title>Annotation of Ixodes scapularis.</title>
        <authorList>
            <consortium name="Ixodes scapularis Genome Project Consortium"/>
            <person name="Caler E."/>
            <person name="Hannick L.I."/>
            <person name="Bidwell S."/>
            <person name="Joardar V."/>
            <person name="Thiagarajan M."/>
            <person name="Amedeo P."/>
            <person name="Galinsky K.J."/>
            <person name="Schobel S."/>
            <person name="Inman J."/>
            <person name="Hostetler J."/>
            <person name="Miller J."/>
            <person name="Hammond M."/>
            <person name="Megy K."/>
            <person name="Lawson D."/>
            <person name="Kodira C."/>
            <person name="Sutton G."/>
            <person name="Meyer J."/>
            <person name="Hill C.A."/>
            <person name="Birren B."/>
            <person name="Nene V."/>
            <person name="Collins F."/>
            <person name="Alarcon-Chaidez F."/>
            <person name="Wikel S."/>
            <person name="Strausberg R."/>
        </authorList>
    </citation>
    <scope>NUCLEOTIDE SEQUENCE [LARGE SCALE GENOMIC DNA]</scope>
    <source>
        <strain evidence="8">Wikel</strain>
        <strain evidence="6">Wikel colony</strain>
    </source>
</reference>
<evidence type="ECO:0000313" key="8">
    <source>
        <dbReference type="Proteomes" id="UP000001555"/>
    </source>
</evidence>
<protein>
    <recommendedName>
        <fullName evidence="5">C2H2-type domain-containing protein</fullName>
    </recommendedName>
</protein>
<dbReference type="VEuPathDB" id="VectorBase:ISCI009928"/>
<evidence type="ECO:0000259" key="5">
    <source>
        <dbReference type="PROSITE" id="PS50157"/>
    </source>
</evidence>
<accession>B7Q1C0</accession>
<name>B7Q1C0_IXOSC</name>
<dbReference type="InterPro" id="IPR036236">
    <property type="entry name" value="Znf_C2H2_sf"/>
</dbReference>
<keyword evidence="2" id="KW-0539">Nucleus</keyword>
<dbReference type="SUPFAM" id="SSF57667">
    <property type="entry name" value="beta-beta-alpha zinc fingers"/>
    <property type="match status" value="1"/>
</dbReference>
<dbReference type="PROSITE" id="PS50157">
    <property type="entry name" value="ZINC_FINGER_C2H2_2"/>
    <property type="match status" value="2"/>
</dbReference>
<dbReference type="GO" id="GO:0008270">
    <property type="term" value="F:zinc ion binding"/>
    <property type="evidence" value="ECO:0007669"/>
    <property type="project" value="UniProtKB-KW"/>
</dbReference>